<organism evidence="1 2">
    <name type="scientific">Chironomus riparius</name>
    <dbReference type="NCBI Taxonomy" id="315576"/>
    <lineage>
        <taxon>Eukaryota</taxon>
        <taxon>Metazoa</taxon>
        <taxon>Ecdysozoa</taxon>
        <taxon>Arthropoda</taxon>
        <taxon>Hexapoda</taxon>
        <taxon>Insecta</taxon>
        <taxon>Pterygota</taxon>
        <taxon>Neoptera</taxon>
        <taxon>Endopterygota</taxon>
        <taxon>Diptera</taxon>
        <taxon>Nematocera</taxon>
        <taxon>Chironomoidea</taxon>
        <taxon>Chironomidae</taxon>
        <taxon>Chironominae</taxon>
        <taxon>Chironomus</taxon>
    </lineage>
</organism>
<sequence>MCCVYSMSVVKESSMVSKINKKVVVCGIVKKSKNIKIIKNNSIISCGKTMSTKTMLRLHGTMLRHHCTQLFNWHGCF</sequence>
<evidence type="ECO:0000313" key="2">
    <source>
        <dbReference type="Proteomes" id="UP001153620"/>
    </source>
</evidence>
<dbReference type="AlphaFoldDB" id="A0A9N9RTQ2"/>
<reference evidence="1" key="2">
    <citation type="submission" date="2022-10" db="EMBL/GenBank/DDBJ databases">
        <authorList>
            <consortium name="ENA_rothamsted_submissions"/>
            <consortium name="culmorum"/>
            <person name="King R."/>
        </authorList>
    </citation>
    <scope>NUCLEOTIDE SEQUENCE</scope>
</reference>
<gene>
    <name evidence="1" type="ORF">CHIRRI_LOCUS5535</name>
</gene>
<keyword evidence="2" id="KW-1185">Reference proteome</keyword>
<protein>
    <submittedName>
        <fullName evidence="1">Uncharacterized protein</fullName>
    </submittedName>
</protein>
<name>A0A9N9RTQ2_9DIPT</name>
<dbReference type="EMBL" id="OU895878">
    <property type="protein sequence ID" value="CAG9802629.1"/>
    <property type="molecule type" value="Genomic_DNA"/>
</dbReference>
<accession>A0A9N9RTQ2</accession>
<proteinExistence type="predicted"/>
<reference evidence="1" key="1">
    <citation type="submission" date="2022-01" db="EMBL/GenBank/DDBJ databases">
        <authorList>
            <person name="King R."/>
        </authorList>
    </citation>
    <scope>NUCLEOTIDE SEQUENCE</scope>
</reference>
<dbReference type="Proteomes" id="UP001153620">
    <property type="component" value="Chromosome 2"/>
</dbReference>
<evidence type="ECO:0000313" key="1">
    <source>
        <dbReference type="EMBL" id="CAG9802629.1"/>
    </source>
</evidence>